<dbReference type="Proteomes" id="UP001054945">
    <property type="component" value="Unassembled WGS sequence"/>
</dbReference>
<protein>
    <submittedName>
        <fullName evidence="2">Uncharacterized protein</fullName>
    </submittedName>
</protein>
<organism evidence="2 3">
    <name type="scientific">Caerostris extrusa</name>
    <name type="common">Bark spider</name>
    <name type="synonym">Caerostris bankana</name>
    <dbReference type="NCBI Taxonomy" id="172846"/>
    <lineage>
        <taxon>Eukaryota</taxon>
        <taxon>Metazoa</taxon>
        <taxon>Ecdysozoa</taxon>
        <taxon>Arthropoda</taxon>
        <taxon>Chelicerata</taxon>
        <taxon>Arachnida</taxon>
        <taxon>Araneae</taxon>
        <taxon>Araneomorphae</taxon>
        <taxon>Entelegynae</taxon>
        <taxon>Araneoidea</taxon>
        <taxon>Araneidae</taxon>
        <taxon>Caerostris</taxon>
    </lineage>
</organism>
<feature type="region of interest" description="Disordered" evidence="1">
    <location>
        <begin position="14"/>
        <end position="51"/>
    </location>
</feature>
<gene>
    <name evidence="2" type="ORF">CEXT_456081</name>
</gene>
<evidence type="ECO:0000313" key="2">
    <source>
        <dbReference type="EMBL" id="GIZ05188.1"/>
    </source>
</evidence>
<proteinExistence type="predicted"/>
<evidence type="ECO:0000256" key="1">
    <source>
        <dbReference type="SAM" id="MobiDB-lite"/>
    </source>
</evidence>
<dbReference type="EMBL" id="BPLR01019232">
    <property type="protein sequence ID" value="GIZ05188.1"/>
    <property type="molecule type" value="Genomic_DNA"/>
</dbReference>
<name>A0AAV4YD29_CAEEX</name>
<reference evidence="2 3" key="1">
    <citation type="submission" date="2021-06" db="EMBL/GenBank/DDBJ databases">
        <title>Caerostris extrusa draft genome.</title>
        <authorList>
            <person name="Kono N."/>
            <person name="Arakawa K."/>
        </authorList>
    </citation>
    <scope>NUCLEOTIDE SEQUENCE [LARGE SCALE GENOMIC DNA]</scope>
</reference>
<dbReference type="AlphaFoldDB" id="A0AAV4YD29"/>
<keyword evidence="3" id="KW-1185">Reference proteome</keyword>
<accession>A0AAV4YD29</accession>
<sequence>MRLSPLHFTSGCRHEFSTSRSRAAKKLSKEEEEEKRKRRKKKKKKKQKKGSHLGSFAILFIAAVKSCLEMQR</sequence>
<evidence type="ECO:0000313" key="3">
    <source>
        <dbReference type="Proteomes" id="UP001054945"/>
    </source>
</evidence>
<comment type="caution">
    <text evidence="2">The sequence shown here is derived from an EMBL/GenBank/DDBJ whole genome shotgun (WGS) entry which is preliminary data.</text>
</comment>
<feature type="compositionally biased region" description="Basic residues" evidence="1">
    <location>
        <begin position="36"/>
        <end position="51"/>
    </location>
</feature>